<feature type="compositionally biased region" description="Low complexity" evidence="1">
    <location>
        <begin position="216"/>
        <end position="235"/>
    </location>
</feature>
<feature type="compositionally biased region" description="Low complexity" evidence="1">
    <location>
        <begin position="245"/>
        <end position="266"/>
    </location>
</feature>
<evidence type="ECO:0008006" key="5">
    <source>
        <dbReference type="Google" id="ProtNLM"/>
    </source>
</evidence>
<dbReference type="OrthoDB" id="1818450at2"/>
<keyword evidence="2" id="KW-0472">Membrane</keyword>
<feature type="compositionally biased region" description="Acidic residues" evidence="1">
    <location>
        <begin position="85"/>
        <end position="103"/>
    </location>
</feature>
<keyword evidence="2" id="KW-1133">Transmembrane helix</keyword>
<dbReference type="HOGENOM" id="CLU_836470_0_0_9"/>
<evidence type="ECO:0000256" key="2">
    <source>
        <dbReference type="SAM" id="Phobius"/>
    </source>
</evidence>
<organism evidence="3 4">
    <name type="scientific">Ruminococcus albus (strain ATCC 27210 / DSM 20455 / JCM 14654 / NCDO 2250 / 7)</name>
    <dbReference type="NCBI Taxonomy" id="697329"/>
    <lineage>
        <taxon>Bacteria</taxon>
        <taxon>Bacillati</taxon>
        <taxon>Bacillota</taxon>
        <taxon>Clostridia</taxon>
        <taxon>Eubacteriales</taxon>
        <taxon>Oscillospiraceae</taxon>
        <taxon>Ruminococcus</taxon>
    </lineage>
</organism>
<dbReference type="RefSeq" id="WP_013499219.1">
    <property type="nucleotide sequence ID" value="NC_014833.1"/>
</dbReference>
<evidence type="ECO:0000256" key="1">
    <source>
        <dbReference type="SAM" id="MobiDB-lite"/>
    </source>
</evidence>
<reference evidence="3 4" key="1">
    <citation type="journal article" date="2011" name="J. Bacteriol.">
        <title>Complete genome of the cellulolytic ruminal bacterium Ruminococcus albus 7.</title>
        <authorList>
            <person name="Suen G."/>
            <person name="Stevenson D.M."/>
            <person name="Bruce D.C."/>
            <person name="Chertkov O."/>
            <person name="Copeland A."/>
            <person name="Cheng J.F."/>
            <person name="Detter C."/>
            <person name="Detter J.C."/>
            <person name="Goodwin L.A."/>
            <person name="Han C.S."/>
            <person name="Hauser L.J."/>
            <person name="Ivanova N.N."/>
            <person name="Kyrpides N.C."/>
            <person name="Land M.L."/>
            <person name="Lapidus A."/>
            <person name="Lucas S."/>
            <person name="Ovchinnikova G."/>
            <person name="Pitluck S."/>
            <person name="Tapia R."/>
            <person name="Woyke T."/>
            <person name="Boyum J."/>
            <person name="Mead D."/>
            <person name="Weimer P.J."/>
        </authorList>
    </citation>
    <scope>NUCLEOTIDE SEQUENCE [LARGE SCALE GENOMIC DNA]</scope>
    <source>
        <strain evidence="4">ATCC 27210 / DSM 20455 / JCM 14654 / NCDO 2250 / 7</strain>
    </source>
</reference>
<accession>E6UGG9</accession>
<feature type="region of interest" description="Disordered" evidence="1">
    <location>
        <begin position="85"/>
        <end position="117"/>
    </location>
</feature>
<dbReference type="STRING" id="697329.Rumal_2617"/>
<dbReference type="AlphaFoldDB" id="E6UGG9"/>
<gene>
    <name evidence="3" type="ordered locus">Rumal_2617</name>
</gene>
<name>E6UGG9_RUMA7</name>
<dbReference type="EMBL" id="CP002403">
    <property type="protein sequence ID" value="ADU23092.1"/>
    <property type="molecule type" value="Genomic_DNA"/>
</dbReference>
<keyword evidence="2" id="KW-0812">Transmembrane</keyword>
<dbReference type="KEGG" id="ral:Rumal_2617"/>
<protein>
    <recommendedName>
        <fullName evidence="5">Zinc-ribbon domain-containing protein</fullName>
    </recommendedName>
</protein>
<proteinExistence type="predicted"/>
<feature type="region of interest" description="Disordered" evidence="1">
    <location>
        <begin position="160"/>
        <end position="269"/>
    </location>
</feature>
<dbReference type="eggNOG" id="ENOG5032JZM">
    <property type="taxonomic scope" value="Bacteria"/>
</dbReference>
<evidence type="ECO:0000313" key="4">
    <source>
        <dbReference type="Proteomes" id="UP000006919"/>
    </source>
</evidence>
<evidence type="ECO:0000313" key="3">
    <source>
        <dbReference type="EMBL" id="ADU23092.1"/>
    </source>
</evidence>
<feature type="transmembrane region" description="Helical" evidence="2">
    <location>
        <begin position="126"/>
        <end position="147"/>
    </location>
</feature>
<dbReference type="Proteomes" id="UP000006919">
    <property type="component" value="Chromosome"/>
</dbReference>
<sequence>MKTKTCPYCGKELSGEAVLCKFCHNLLIDEDGKMTSEGGVDDETKVFKKPDDDMTKRFVLPENARNDGGSGKNGKAVIADSDAEDVFPDDFDDYGDDSYDDDNYGDRYNDDNYGDDSEEDAARKRLFVITAVITIGILIIVIAAIFVGMRLFGKKGSSDNNAQNGGARPAATSAAEKQPQTDVAEDDENTEPEVTTPVDDVASQPVESAAETESGAQQTESSAADTSSQSDTDSSAVNFAEPGNDSSSSAADGDSSSSQASDSSQAEVDISDLENTVRAAVAGEINGDITGSQFRTELDGYAYYYFFTDNGAHGYSVAYNMSTGSYVCEQNY</sequence>